<organism evidence="1 2">
    <name type="scientific">Klebsiella pneumoniae</name>
    <dbReference type="NCBI Taxonomy" id="573"/>
    <lineage>
        <taxon>Bacteria</taxon>
        <taxon>Pseudomonadati</taxon>
        <taxon>Pseudomonadota</taxon>
        <taxon>Gammaproteobacteria</taxon>
        <taxon>Enterobacterales</taxon>
        <taxon>Enterobacteriaceae</taxon>
        <taxon>Klebsiella/Raoultella group</taxon>
        <taxon>Klebsiella</taxon>
        <taxon>Klebsiella pneumoniae complex</taxon>
    </lineage>
</organism>
<dbReference type="Proteomes" id="UP000254340">
    <property type="component" value="Unassembled WGS sequence"/>
</dbReference>
<keyword evidence="1" id="KW-0223">Dioxygenase</keyword>
<dbReference type="AlphaFoldDB" id="A0A377XBB7"/>
<gene>
    <name evidence="1" type="primary">cbdA_1</name>
    <name evidence="1" type="ORF">NCTC5047_00761</name>
</gene>
<dbReference type="GO" id="GO:0018626">
    <property type="term" value="F:2-halobenzoate 1,2-dioxygenase activity"/>
    <property type="evidence" value="ECO:0007669"/>
    <property type="project" value="UniProtKB-EC"/>
</dbReference>
<proteinExistence type="predicted"/>
<accession>A0A377XBB7</accession>
<evidence type="ECO:0000313" key="2">
    <source>
        <dbReference type="Proteomes" id="UP000254340"/>
    </source>
</evidence>
<dbReference type="EMBL" id="UGLH01000004">
    <property type="protein sequence ID" value="STT73074.1"/>
    <property type="molecule type" value="Genomic_DNA"/>
</dbReference>
<dbReference type="EC" id="1.14.12.13" evidence="1"/>
<evidence type="ECO:0000313" key="1">
    <source>
        <dbReference type="EMBL" id="STT73074.1"/>
    </source>
</evidence>
<sequence length="97" mass="10821">MGWGRRTTSKSSAPVSAAISAKNLPWSDLSRGALRWVDGADEHAQHAGFSPRLSGVKSEDEALYIAHHHHWQTLMLAAIEQEQQRYDQSITQRVEVA</sequence>
<name>A0A377XBB7_KLEPN</name>
<protein>
    <submittedName>
        <fullName evidence="1">3-phenylpropionate dioxygenase subunit alpha</fullName>
        <ecNumber evidence="1">1.14.12.13</ecNumber>
    </submittedName>
</protein>
<keyword evidence="1" id="KW-0560">Oxidoreductase</keyword>
<reference evidence="1 2" key="1">
    <citation type="submission" date="2018-06" db="EMBL/GenBank/DDBJ databases">
        <authorList>
            <consortium name="Pathogen Informatics"/>
            <person name="Doyle S."/>
        </authorList>
    </citation>
    <scope>NUCLEOTIDE SEQUENCE [LARGE SCALE GENOMIC DNA]</scope>
    <source>
        <strain evidence="1 2">NCTC5047</strain>
    </source>
</reference>